<dbReference type="InterPro" id="IPR009057">
    <property type="entry name" value="Homeodomain-like_sf"/>
</dbReference>
<dbReference type="EMBL" id="LJTC01000008">
    <property type="protein sequence ID" value="KPM83076.1"/>
    <property type="molecule type" value="Genomic_DNA"/>
</dbReference>
<dbReference type="GO" id="GO:0043565">
    <property type="term" value="F:sequence-specific DNA binding"/>
    <property type="evidence" value="ECO:0007669"/>
    <property type="project" value="InterPro"/>
</dbReference>
<gene>
    <name evidence="4" type="ORF">AOG27_13460</name>
</gene>
<dbReference type="OrthoDB" id="34150at2"/>
<dbReference type="AlphaFoldDB" id="A0A0P7EIJ0"/>
<evidence type="ECO:0000313" key="5">
    <source>
        <dbReference type="Proteomes" id="UP000050378"/>
    </source>
</evidence>
<comment type="caution">
    <text evidence="4">The sequence shown here is derived from an EMBL/GenBank/DDBJ whole genome shotgun (WGS) entry which is preliminary data.</text>
</comment>
<dbReference type="PATRIC" id="fig|570156.3.peg.3798"/>
<sequence length="301" mass="33597">MIDTNHQEIAKPLAQKIMLFANKAGDITSHTPELTLHIRNAPTDPLHCIYTLSLAVVLQGAKMLSVENSVLPCSGGQTMLTTFDLPVVSHVTEATRHQPFVAMVLKLDYNLILQTAAELKLPKQSRNETFAPISIHNIDAGLTDALTRLFELEYNPALRDGLQPLLAKEIVIRLLQGPHGPHLRKLASEGSPSSHIVRVVSWLKTNFMRPVQIEELAKQAHMSSSTFRQHFKTITGTSPLQYLKTLRLQEARDQMLINGLDAGQASGVVGYESPSQFSREYSRLFGLPPQKDMQRLRQQQL</sequence>
<keyword evidence="2" id="KW-0804">Transcription</keyword>
<reference evidence="4 5" key="1">
    <citation type="submission" date="2015-09" db="EMBL/GenBank/DDBJ databases">
        <title>Draft Genome Sequence of Pseudoalteromonas lipolytica UCD-48B.</title>
        <authorList>
            <person name="Krusor M."/>
            <person name="Coil D.A."/>
            <person name="Lang J.M."/>
            <person name="Eisen J.A."/>
            <person name="Alexiev A."/>
        </authorList>
    </citation>
    <scope>NUCLEOTIDE SEQUENCE [LARGE SCALE GENOMIC DNA]</scope>
    <source>
        <strain evidence="4 5">UCD-48B</strain>
    </source>
</reference>
<evidence type="ECO:0000313" key="4">
    <source>
        <dbReference type="EMBL" id="KPM83076.1"/>
    </source>
</evidence>
<dbReference type="SMART" id="SM00342">
    <property type="entry name" value="HTH_ARAC"/>
    <property type="match status" value="1"/>
</dbReference>
<protein>
    <submittedName>
        <fullName evidence="4">AraC family transcriptional regulator</fullName>
    </submittedName>
</protein>
<dbReference type="PANTHER" id="PTHR43436">
    <property type="entry name" value="ARAC-FAMILY TRANSCRIPTIONAL REGULATOR"/>
    <property type="match status" value="1"/>
</dbReference>
<dbReference type="SUPFAM" id="SSF46689">
    <property type="entry name" value="Homeodomain-like"/>
    <property type="match status" value="2"/>
</dbReference>
<dbReference type="GO" id="GO:0003700">
    <property type="term" value="F:DNA-binding transcription factor activity"/>
    <property type="evidence" value="ECO:0007669"/>
    <property type="project" value="InterPro"/>
</dbReference>
<keyword evidence="1" id="KW-0805">Transcription regulation</keyword>
<dbReference type="PROSITE" id="PS01124">
    <property type="entry name" value="HTH_ARAC_FAMILY_2"/>
    <property type="match status" value="1"/>
</dbReference>
<dbReference type="STRING" id="570156.AOG27_13460"/>
<dbReference type="Pfam" id="PF12833">
    <property type="entry name" value="HTH_18"/>
    <property type="match status" value="1"/>
</dbReference>
<organism evidence="4 5">
    <name type="scientific">Pseudoalteromonas lipolytica</name>
    <dbReference type="NCBI Taxonomy" id="570156"/>
    <lineage>
        <taxon>Bacteria</taxon>
        <taxon>Pseudomonadati</taxon>
        <taxon>Pseudomonadota</taxon>
        <taxon>Gammaproteobacteria</taxon>
        <taxon>Alteromonadales</taxon>
        <taxon>Pseudoalteromonadaceae</taxon>
        <taxon>Pseudoalteromonas</taxon>
    </lineage>
</organism>
<dbReference type="Pfam" id="PF06719">
    <property type="entry name" value="AraC_N"/>
    <property type="match status" value="1"/>
</dbReference>
<accession>A0A0P7EIJ0</accession>
<evidence type="ECO:0000259" key="3">
    <source>
        <dbReference type="PROSITE" id="PS01124"/>
    </source>
</evidence>
<evidence type="ECO:0000256" key="2">
    <source>
        <dbReference type="ARBA" id="ARBA00023163"/>
    </source>
</evidence>
<dbReference type="PANTHER" id="PTHR43436:SF1">
    <property type="entry name" value="TRANSCRIPTIONAL REGULATORY PROTEIN"/>
    <property type="match status" value="1"/>
</dbReference>
<dbReference type="InterPro" id="IPR018060">
    <property type="entry name" value="HTH_AraC"/>
</dbReference>
<name>A0A0P7EIJ0_9GAMM</name>
<dbReference type="Proteomes" id="UP000050378">
    <property type="component" value="Unassembled WGS sequence"/>
</dbReference>
<dbReference type="RefSeq" id="WP_054553531.1">
    <property type="nucleotide sequence ID" value="NZ_LJTC01000008.1"/>
</dbReference>
<dbReference type="Gene3D" id="1.10.10.60">
    <property type="entry name" value="Homeodomain-like"/>
    <property type="match status" value="1"/>
</dbReference>
<evidence type="ECO:0000256" key="1">
    <source>
        <dbReference type="ARBA" id="ARBA00023015"/>
    </source>
</evidence>
<proteinExistence type="predicted"/>
<feature type="domain" description="HTH araC/xylS-type" evidence="3">
    <location>
        <begin position="197"/>
        <end position="295"/>
    </location>
</feature>
<dbReference type="InterPro" id="IPR009594">
    <property type="entry name" value="Tscrpt_reg_HTH_AraC_N"/>
</dbReference>